<name>A0A9C6SGG8_BOMTE</name>
<evidence type="ECO:0000313" key="2">
    <source>
        <dbReference type="RefSeq" id="XP_048265088.1"/>
    </source>
</evidence>
<organism evidence="1 2">
    <name type="scientific">Bombus terrestris</name>
    <name type="common">Buff-tailed bumblebee</name>
    <name type="synonym">Apis terrestris</name>
    <dbReference type="NCBI Taxonomy" id="30195"/>
    <lineage>
        <taxon>Eukaryota</taxon>
        <taxon>Metazoa</taxon>
        <taxon>Ecdysozoa</taxon>
        <taxon>Arthropoda</taxon>
        <taxon>Hexapoda</taxon>
        <taxon>Insecta</taxon>
        <taxon>Pterygota</taxon>
        <taxon>Neoptera</taxon>
        <taxon>Endopterygota</taxon>
        <taxon>Hymenoptera</taxon>
        <taxon>Apocrita</taxon>
        <taxon>Aculeata</taxon>
        <taxon>Apoidea</taxon>
        <taxon>Anthophila</taxon>
        <taxon>Apidae</taxon>
        <taxon>Bombus</taxon>
        <taxon>Bombus</taxon>
    </lineage>
</organism>
<dbReference type="RefSeq" id="XP_048265088.1">
    <property type="nucleotide sequence ID" value="XM_048409131.1"/>
</dbReference>
<dbReference type="GeneID" id="125385742"/>
<evidence type="ECO:0000313" key="1">
    <source>
        <dbReference type="Proteomes" id="UP000835206"/>
    </source>
</evidence>
<gene>
    <name evidence="2" type="primary">LOC125385742</name>
</gene>
<proteinExistence type="predicted"/>
<keyword evidence="1" id="KW-1185">Reference proteome</keyword>
<accession>A0A9C6SGG8</accession>
<dbReference type="KEGG" id="bter:125385742"/>
<dbReference type="OrthoDB" id="7689023at2759"/>
<dbReference type="Proteomes" id="UP000835206">
    <property type="component" value="Chromosome 10"/>
</dbReference>
<sequence length="304" mass="34233">MDASFGPNQLGTNEALINNSIRSQTSFSFSNSINEANKHNQSIKHILKSENIYKEHDLVSTQYIKHNNETNLNECTIQNSIITQEKIITTPTSPAITSTLQSINPDVSIKDKHLNTNSNDCHPLQNDMDINRGTNSYSVRSVSSPQLTIKPLTRSKVYRKTSLKSMNLSNSMLDHSVFNHRKSNLTSEGRVINISNRSITSTDEKVPFSCVSELTQGNDSSDTKNKWNMGEVHITCNPLSTPYPYSTPHHNIMSETVTEPLDDEPKGRSCGNFLPILSLIPQTVISFQYLSPKMKFSWWRNKIS</sequence>
<reference evidence="2" key="1">
    <citation type="submission" date="2025-08" db="UniProtKB">
        <authorList>
            <consortium name="RefSeq"/>
        </authorList>
    </citation>
    <scope>IDENTIFICATION</scope>
</reference>
<protein>
    <submittedName>
        <fullName evidence="2">Uncharacterized protein LOC125385742 isoform X1</fullName>
    </submittedName>
</protein>
<dbReference type="AlphaFoldDB" id="A0A9C6SGG8"/>